<evidence type="ECO:0000256" key="2">
    <source>
        <dbReference type="ARBA" id="ARBA00022741"/>
    </source>
</evidence>
<feature type="region of interest" description="Disordered" evidence="10">
    <location>
        <begin position="1107"/>
        <end position="1206"/>
    </location>
</feature>
<feature type="compositionally biased region" description="Low complexity" evidence="10">
    <location>
        <begin position="3271"/>
        <end position="3281"/>
    </location>
</feature>
<dbReference type="CDD" id="cd17781">
    <property type="entry name" value="CBS_pair_MUG70_1"/>
    <property type="match status" value="3"/>
</dbReference>
<feature type="domain" description="CBS" evidence="12">
    <location>
        <begin position="2764"/>
        <end position="2824"/>
    </location>
</feature>
<feature type="compositionally biased region" description="Basic residues" evidence="10">
    <location>
        <begin position="3313"/>
        <end position="3323"/>
    </location>
</feature>
<feature type="domain" description="CBS" evidence="12">
    <location>
        <begin position="1902"/>
        <end position="1963"/>
    </location>
</feature>
<evidence type="ECO:0000256" key="3">
    <source>
        <dbReference type="ARBA" id="ARBA00022840"/>
    </source>
</evidence>
<keyword evidence="5 8" id="KW-0505">Motor protein</keyword>
<keyword evidence="1" id="KW-0677">Repeat</keyword>
<dbReference type="PANTHER" id="PTHR48108">
    <property type="entry name" value="CBS DOMAIN-CONTAINING PROTEIN CBSX2, CHLOROPLASTIC"/>
    <property type="match status" value="1"/>
</dbReference>
<dbReference type="GO" id="GO:0016459">
    <property type="term" value="C:myosin complex"/>
    <property type="evidence" value="ECO:0007669"/>
    <property type="project" value="UniProtKB-KW"/>
</dbReference>
<keyword evidence="2 8" id="KW-0547">Nucleotide-binding</keyword>
<gene>
    <name evidence="15" type="primary">MYO22</name>
    <name evidence="15" type="ORF">PHYPSEUDO_014941</name>
</gene>
<evidence type="ECO:0000259" key="12">
    <source>
        <dbReference type="PROSITE" id="PS51371"/>
    </source>
</evidence>
<evidence type="ECO:0000259" key="14">
    <source>
        <dbReference type="PROSITE" id="PS51745"/>
    </source>
</evidence>
<feature type="domain" description="PB1" evidence="14">
    <location>
        <begin position="3144"/>
        <end position="3243"/>
    </location>
</feature>
<feature type="domain" description="CBS" evidence="12">
    <location>
        <begin position="2008"/>
        <end position="2066"/>
    </location>
</feature>
<evidence type="ECO:0000256" key="7">
    <source>
        <dbReference type="PROSITE-ProRule" id="PRU00703"/>
    </source>
</evidence>
<organism evidence="15 16">
    <name type="scientific">Phytophthora pseudosyringae</name>
    <dbReference type="NCBI Taxonomy" id="221518"/>
    <lineage>
        <taxon>Eukaryota</taxon>
        <taxon>Sar</taxon>
        <taxon>Stramenopiles</taxon>
        <taxon>Oomycota</taxon>
        <taxon>Peronosporomycetes</taxon>
        <taxon>Peronosporales</taxon>
        <taxon>Peronosporaceae</taxon>
        <taxon>Phytophthora</taxon>
    </lineage>
</organism>
<keyword evidence="11" id="KW-0472">Membrane</keyword>
<dbReference type="Proteomes" id="UP000694044">
    <property type="component" value="Unassembled WGS sequence"/>
</dbReference>
<feature type="compositionally biased region" description="Pro residues" evidence="10">
    <location>
        <begin position="1113"/>
        <end position="1158"/>
    </location>
</feature>
<keyword evidence="16" id="KW-1185">Reference proteome</keyword>
<proteinExistence type="inferred from homology"/>
<feature type="domain" description="CBS" evidence="12">
    <location>
        <begin position="2366"/>
        <end position="2424"/>
    </location>
</feature>
<dbReference type="CDD" id="cd17782">
    <property type="entry name" value="CBS_pair_MUG70_2"/>
    <property type="match status" value="2"/>
</dbReference>
<dbReference type="InterPro" id="IPR051462">
    <property type="entry name" value="CBS_domain-containing"/>
</dbReference>
<feature type="compositionally biased region" description="Low complexity" evidence="10">
    <location>
        <begin position="1284"/>
        <end position="1317"/>
    </location>
</feature>
<sequence length="3357" mass="368616">MPLNPGFVRLFPPEVLSRQARRSARDSRVAPTRRSAGNRAHLIAQWALITNSAAMQRRGGGTRKERLLRAKMKKKMQDEDNSPNGAGAHTFEDILQMSDLSEHSLLDNLRKRYEHELIYTYVGHILIAINPYKQLDAYSERQMTEYYGTAMGALPPHVFALADHAYTQLIQGGALDPANQSIIISGESGSGKTETTKIIMQYLARATSYRKGPEGEGAAPVVETANSGMSGALGKLEERVLESNPLLESFGNAKTLRNDNSSRFGKFIEIQFNHHGKIVGAQILNFLLEKTRIVSQSLGERNYHIFYQLLAGADNALRERLQLQTPHDYEYLRKSECFSIHSCDDAKEFATTKRCMETIGITGDRQEMVFELLAAVLHLGNLEFAMENDTCVTVGGDSANGMKLVASLLNVSEDALSKALLTRQLYVGGKVIVQQQNSEQVRDKRDALAKGIYSSLFLWLVSELNHTISRNQSKWGFIGVLDIYGFEKFEWNTFEQLCINYANEKLQRHFNQHMLEVEQNDYAKEGIDWKHIDFEDNQECLDLIESKVNGKPGIFISLDDNWRLKGEEANKKFVSNLHNSFGRTTSGHSSSKNKFYVHPKMDADLHFGIKHYAGEVIYDASGFNDKNNETMNDDMKELIRQSKSDWLRGIFDLNMQSIEAIPGNKPQQQHSISRRPNEMKKGMQGSKSRNIREVSVSAQFRYQLHELMNKISLANPRYVRCIKPNEFKRPSELNDTDCARQLKYSGMMEAIQIRQRGFALREDHDVFFYDYQSLAPDAENIKELVEEISSILGAGKEEWQLGKTKVFLKRVMAFKLRKLEMLRCKSAARAIQKWVRNMARAEAAVKIQTKTRQFVAKRRLQRLRRSAYRVMYILRMRVAMSKYQRMRAEYRLQNEKAVTVQKIARGYLVRKRDLLHPFGGMGPKDLDAKIVEMEKAIENAAVSKQFELCANLQLDLEKIVEARKKVRTAKEIDAEIKKLNEDMEAAAMSKQFGLCAELQKQLEVLQEARKNIKEDVNELEPEELDERIHAMEATIAEAMAARDFGKCSDLQVSLDALVSARKKKQTPEELDAEIEKLNEELDNLMKKKRFDRCAQLQKDIDVLKKKRAKFPAAPKPPTPPPSPKKPEPPAEPTPPPSPKKAAPPPEEPEPQPVTPAPPSNMDRNGIPPVREPAVLAPNSSPAALPGEKRPAPEVPQAAPAPAPQASPVALAPVQSFEEYPVAAAPVNDYAAPQQEIPTAPNPTPRRPPAIYNGPSPSVRWGESNTMTPVMPPIKQPTFERRARSGSNSSATSGHSFARSHSSMMSTSSKTKKSSATSDPSRTVARLRPAKAITVNEDSTVLEAARLMKSHRAAAVLVTNWEGALTGIFSDTDAARRVVSKGLDPARVTIGSVMTRNPSCVSLEDSAVEAMDTMLSGKFRHLPVVSSNSGNIVGVLNVAKCLHDAIRRVENMSTSLQQELGASGDNTMLRGMLEKMLSPSLLDVLSKPGEVMPPLVYGNMTVYEATSYMAETRRPALVVSSNPEAQDLVGIFTPKDVLLRVIAEDLDVNTTPVSEVMTPNPESAAPETSVLDAFHIMHDGKFLNLPVVAPESGEIMGVADVLSISLASFGESRDIGKFFNAAFDYHDDETNSIVSGRSTSNLSVASKARQQKDRDKGVNVRPVSSLRPLPAITIDEVASVFEAALLMKQKRTDALLVVDEAGGLNGILTDTDICRRVLALNLNPEEVPVCNVMTRDIKYVSPNDSAIDALLSMQEGHFRHLPVVDGGGIAGVLNIGKCIYDVSKRLEHAMQSTDQLKASLEKSGKSSTLQQLLAPMLEKLSTPTLGSIIDSGAENGSTPAPRLPKSSLVSDVVKAMASTKKAALIVDDINFDKLVGTFSPNELVLNVIAKGLKASATYVEEVMLSDPEIATPSTSVLDGLHVMHDSRILNLPVLKDESNELVGMVDVLDLSYGTIDAIYGENREQMQEFWNTTLQLDQPSLPSEAGDRERTTLLSRAEREEKSRTVAKLRPTKVLTVPETTTVAELSRTMGRNKMDCVLVVSEEGMLNGIITDTDLTRRVVSENRPLDSTLVGDVMTRNPVFVAMDDPAIDALICMLEGKFRHLPVVERNGPVVGILNIAKCLYDAIRKMEKSEQSSAALRHTLEKEMKSRVNGGARTGGVSQLLGSMVNKMFSPDIKTVIEEEGIDPPRVQRYTSVFEVSKQMAVTKKGALVVNNRGQYCGIFTPKEMLEKVLARGLPVHTTPVCEVMVEKDVTINGATSVIDAMHTMHDYKTLYLAVMQSETSKQPIGLIDVLSLSFGSFAKGKPSEWKSFWNASFEATDDDEVSSQHSFRSGFSHNLAPSSSGLSQKGRQANLATGTVRPVSKLRPSKAITISETFSVADAAKEMSITQTDAALIIGRDGGLLGILTDTDVTRRVVALGNDPFYVSVLDAMTPDPKFVDERDSAMDAMFMMLEGKFRHLPVVDETGMVAGMLRIQKCLYDAITRIEKVQQSSSGSLRQRLEKQLHATGIGTGQGALKQLVAPMVEKLLSPTVDSILEDETLPPLVSEHDTVMEVARQMAASRKAALIVEDPNGDNSSSVSGGHRSSVSGGGYDIGTSALTRKVMGVFTPKDLLLRVTGAGLDAAETTVGQVMTPNPETAPPNTRLVDALHIMYEHNFLHLPIVNDETTTIVGMLDVLSLCYGTFASGAAAESGKPVDEDSDWRAFWDVSLALGNDEDDFSELASLTGSRVSRRRPGKYTESHHSSMMDHIPEPEGAMRPVSMLRPQEVTRINEFITVAEAAKRMRQARVEAVVVTTEEGELRGILTDTDITRRVLAEDIDPESCSVASVMTTKPMCVYMEDQAIEAITKMLEGRFKHLPVLGSDGTPQGMLDISKCLYDAITCLEKVQQSTEAAASEFSRDLGTGSNLQRLLGPMMEKMVRPTVGDALDGEIMPPVVNIHTTAARAAKLMANTKKAAIVLGDEQELCGMVTTKDLLRKLVAKGLYAETTTVEEVMTMDPDLMGPDMSIVDGLRSLHDAGQLFMPVLADDGEILGMADVICLSYGQFQTTSGGTSNGDWRQFWQTAMNLQEEVAGGAYGGMNDDARSVGTIEEFERDEYNAGDSVSTPTASAVGLNGAGRYSNSLGAYAELGESVSVVSGANTTTTSVLMQKNMDENTFVFKVSDGAQGHFHRIMCRFNAMGPLLEQIRFKMGLDDNEALRLKYEDDEGDLALLTSDESLVEAVHMAQRVGWKRLVLVVDVVPRPQHDGNGSVVSMASSVASGAASAAASAAPSGSNAVGPKPRNRLLTKVDEMSSSESSSDESSEEEIVRRKSKKSRRKRDRGFSLNSQTGLIAGGAATLVVGLGAMALMLLRRK</sequence>
<dbReference type="FunFam" id="1.10.10.820:FF:000001">
    <property type="entry name" value="Myosin heavy chain"/>
    <property type="match status" value="1"/>
</dbReference>
<feature type="compositionally biased region" description="Polar residues" evidence="10">
    <location>
        <begin position="2339"/>
        <end position="2357"/>
    </location>
</feature>
<evidence type="ECO:0000313" key="15">
    <source>
        <dbReference type="EMBL" id="KAG7386957.1"/>
    </source>
</evidence>
<comment type="caution">
    <text evidence="15">The sequence shown here is derived from an EMBL/GenBank/DDBJ whole genome shotgun (WGS) entry which is preliminary data.</text>
</comment>
<dbReference type="SMART" id="SM00666">
    <property type="entry name" value="PB1"/>
    <property type="match status" value="1"/>
</dbReference>
<evidence type="ECO:0000313" key="16">
    <source>
        <dbReference type="Proteomes" id="UP000694044"/>
    </source>
</evidence>
<feature type="region of interest" description="Actin-binding" evidence="8">
    <location>
        <begin position="704"/>
        <end position="726"/>
    </location>
</feature>
<feature type="domain" description="CBS" evidence="12">
    <location>
        <begin position="2930"/>
        <end position="2989"/>
    </location>
</feature>
<evidence type="ECO:0000256" key="10">
    <source>
        <dbReference type="SAM" id="MobiDB-lite"/>
    </source>
</evidence>
<evidence type="ECO:0000259" key="13">
    <source>
        <dbReference type="PROSITE" id="PS51456"/>
    </source>
</evidence>
<feature type="region of interest" description="Disordered" evidence="10">
    <location>
        <begin position="663"/>
        <end position="690"/>
    </location>
</feature>
<dbReference type="Pfam" id="PF00571">
    <property type="entry name" value="CBS"/>
    <property type="match status" value="14"/>
</dbReference>
<feature type="domain" description="CBS" evidence="12">
    <location>
        <begin position="1484"/>
        <end position="1547"/>
    </location>
</feature>
<feature type="domain" description="CBS" evidence="12">
    <location>
        <begin position="1732"/>
        <end position="1789"/>
    </location>
</feature>
<dbReference type="GO" id="GO:0003779">
    <property type="term" value="F:actin binding"/>
    <property type="evidence" value="ECO:0007669"/>
    <property type="project" value="UniProtKB-KW"/>
</dbReference>
<dbReference type="SMART" id="SM00116">
    <property type="entry name" value="CBS"/>
    <property type="match status" value="18"/>
</dbReference>
<evidence type="ECO:0000256" key="11">
    <source>
        <dbReference type="SAM" id="Phobius"/>
    </source>
</evidence>
<evidence type="ECO:0000256" key="5">
    <source>
        <dbReference type="ARBA" id="ARBA00023175"/>
    </source>
</evidence>
<feature type="domain" description="CBS" evidence="12">
    <location>
        <begin position="1393"/>
        <end position="1453"/>
    </location>
</feature>
<feature type="domain" description="CBS" evidence="12">
    <location>
        <begin position="2634"/>
        <end position="2693"/>
    </location>
</feature>
<dbReference type="InterPro" id="IPR053793">
    <property type="entry name" value="PB1-like"/>
</dbReference>
<dbReference type="GO" id="GO:0005524">
    <property type="term" value="F:ATP binding"/>
    <property type="evidence" value="ECO:0007669"/>
    <property type="project" value="UniProtKB-UniRule"/>
</dbReference>
<dbReference type="OrthoDB" id="6108017at2759"/>
<keyword evidence="3 8" id="KW-0067">ATP-binding</keyword>
<feature type="binding site" evidence="8">
    <location>
        <begin position="186"/>
        <end position="193"/>
    </location>
    <ligand>
        <name>ATP</name>
        <dbReference type="ChEBI" id="CHEBI:30616"/>
    </ligand>
</feature>
<feature type="region of interest" description="Disordered" evidence="10">
    <location>
        <begin position="1279"/>
        <end position="1323"/>
    </location>
</feature>
<evidence type="ECO:0000256" key="4">
    <source>
        <dbReference type="ARBA" id="ARBA00023123"/>
    </source>
</evidence>
<feature type="region of interest" description="Disordered" evidence="10">
    <location>
        <begin position="1231"/>
        <end position="1263"/>
    </location>
</feature>
<evidence type="ECO:0000256" key="8">
    <source>
        <dbReference type="PROSITE-ProRule" id="PRU00782"/>
    </source>
</evidence>
<comment type="similarity">
    <text evidence="8">Belongs to the TRAFAC class myosin-kinesin ATPase superfamily. Myosin family.</text>
</comment>
<dbReference type="PROSITE" id="PS50096">
    <property type="entry name" value="IQ"/>
    <property type="match status" value="1"/>
</dbReference>
<accession>A0A8T1VZW9</accession>
<feature type="domain" description="CBS" evidence="12">
    <location>
        <begin position="1665"/>
        <end position="1724"/>
    </location>
</feature>
<evidence type="ECO:0000256" key="9">
    <source>
        <dbReference type="SAM" id="Coils"/>
    </source>
</evidence>
<feature type="domain" description="CBS" evidence="12">
    <location>
        <begin position="1556"/>
        <end position="1614"/>
    </location>
</feature>
<protein>
    <submittedName>
        <fullName evidence="15">Cytochrome c oxidase subunit 1</fullName>
    </submittedName>
</protein>
<feature type="coiled-coil region" evidence="9">
    <location>
        <begin position="1060"/>
        <end position="1094"/>
    </location>
</feature>
<dbReference type="InterPro" id="IPR000270">
    <property type="entry name" value="PB1_dom"/>
</dbReference>
<dbReference type="PANTHER" id="PTHR48108:SF26">
    <property type="entry name" value="CBS DOMAIN-CONTAINING PROTEIN DDB_G0289609"/>
    <property type="match status" value="1"/>
</dbReference>
<evidence type="ECO:0000256" key="1">
    <source>
        <dbReference type="ARBA" id="ARBA00022737"/>
    </source>
</evidence>
<dbReference type="PROSITE" id="PS51456">
    <property type="entry name" value="MYOSIN_MOTOR"/>
    <property type="match status" value="1"/>
</dbReference>
<dbReference type="PROSITE" id="PS51745">
    <property type="entry name" value="PB1"/>
    <property type="match status" value="1"/>
</dbReference>
<keyword evidence="11" id="KW-1133">Transmembrane helix</keyword>
<feature type="compositionally biased region" description="Basic and acidic residues" evidence="10">
    <location>
        <begin position="2739"/>
        <end position="2754"/>
    </location>
</feature>
<dbReference type="Pfam" id="PF00564">
    <property type="entry name" value="PB1"/>
    <property type="match status" value="1"/>
</dbReference>
<dbReference type="SMART" id="SM00242">
    <property type="entry name" value="MYSc"/>
    <property type="match status" value="1"/>
</dbReference>
<dbReference type="Pfam" id="PF00063">
    <property type="entry name" value="Myosin_head"/>
    <property type="match status" value="1"/>
</dbReference>
<dbReference type="GO" id="GO:0003774">
    <property type="term" value="F:cytoskeletal motor activity"/>
    <property type="evidence" value="ECO:0007669"/>
    <property type="project" value="UniProtKB-UniRule"/>
</dbReference>
<dbReference type="CDD" id="cd14890">
    <property type="entry name" value="MYSc_Myo29"/>
    <property type="match status" value="1"/>
</dbReference>
<feature type="domain" description="CBS" evidence="12">
    <location>
        <begin position="1326"/>
        <end position="1384"/>
    </location>
</feature>
<reference evidence="15" key="1">
    <citation type="submission" date="2021-02" db="EMBL/GenBank/DDBJ databases">
        <authorList>
            <person name="Palmer J.M."/>
        </authorList>
    </citation>
    <scope>NUCLEOTIDE SEQUENCE</scope>
    <source>
        <strain evidence="15">SCRP734</strain>
    </source>
</reference>
<keyword evidence="9" id="KW-0175">Coiled coil</keyword>
<keyword evidence="11" id="KW-0812">Transmembrane</keyword>
<keyword evidence="6 8" id="KW-0009">Actin-binding</keyword>
<feature type="transmembrane region" description="Helical" evidence="11">
    <location>
        <begin position="3334"/>
        <end position="3354"/>
    </location>
</feature>
<feature type="domain" description="Myosin motor" evidence="13">
    <location>
        <begin position="89"/>
        <end position="824"/>
    </location>
</feature>
<feature type="domain" description="CBS" evidence="12">
    <location>
        <begin position="2075"/>
        <end position="2132"/>
    </location>
</feature>
<dbReference type="PROSITE" id="PS51371">
    <property type="entry name" value="CBS"/>
    <property type="match status" value="15"/>
</dbReference>
<keyword evidence="4 8" id="KW-0518">Myosin</keyword>
<feature type="region of interest" description="Disordered" evidence="10">
    <location>
        <begin position="2339"/>
        <end position="2358"/>
    </location>
</feature>
<dbReference type="InterPro" id="IPR001609">
    <property type="entry name" value="Myosin_head_motor_dom-like"/>
</dbReference>
<feature type="domain" description="CBS" evidence="12">
    <location>
        <begin position="2832"/>
        <end position="2888"/>
    </location>
</feature>
<name>A0A8T1VZW9_9STRA</name>
<feature type="domain" description="CBS" evidence="12">
    <location>
        <begin position="2433"/>
        <end position="2489"/>
    </location>
</feature>
<feature type="region of interest" description="Disordered" evidence="10">
    <location>
        <begin position="3271"/>
        <end position="3325"/>
    </location>
</feature>
<feature type="region of interest" description="Disordered" evidence="10">
    <location>
        <begin position="2733"/>
        <end position="2758"/>
    </location>
</feature>
<feature type="coiled-coil region" evidence="9">
    <location>
        <begin position="962"/>
        <end position="1022"/>
    </location>
</feature>
<dbReference type="EMBL" id="JAGDFM010000089">
    <property type="protein sequence ID" value="KAG7386957.1"/>
    <property type="molecule type" value="Genomic_DNA"/>
</dbReference>
<dbReference type="InterPro" id="IPR000644">
    <property type="entry name" value="CBS_dom"/>
</dbReference>
<keyword evidence="7" id="KW-0129">CBS domain</keyword>
<evidence type="ECO:0000256" key="6">
    <source>
        <dbReference type="ARBA" id="ARBA00023203"/>
    </source>
</evidence>